<evidence type="ECO:0000256" key="12">
    <source>
        <dbReference type="ARBA" id="ARBA00048798"/>
    </source>
</evidence>
<evidence type="ECO:0000256" key="9">
    <source>
        <dbReference type="ARBA" id="ARBA00022898"/>
    </source>
</evidence>
<evidence type="ECO:0000313" key="14">
    <source>
        <dbReference type="EMBL" id="MBB4631862.1"/>
    </source>
</evidence>
<dbReference type="Gene3D" id="3.30.470.10">
    <property type="match status" value="1"/>
</dbReference>
<comment type="catalytic activity">
    <reaction evidence="12">
        <text>L-isoleucine + 2-oxoglutarate = (S)-3-methyl-2-oxopentanoate + L-glutamate</text>
        <dbReference type="Rhea" id="RHEA:24801"/>
        <dbReference type="ChEBI" id="CHEBI:16810"/>
        <dbReference type="ChEBI" id="CHEBI:29985"/>
        <dbReference type="ChEBI" id="CHEBI:35146"/>
        <dbReference type="ChEBI" id="CHEBI:58045"/>
        <dbReference type="EC" id="2.6.1.42"/>
    </reaction>
</comment>
<comment type="pathway">
    <text evidence="3">Amino-acid biosynthesis; L-isoleucine biosynthesis; L-isoleucine from 2-oxobutanoate: step 4/4.</text>
</comment>
<evidence type="ECO:0000313" key="15">
    <source>
        <dbReference type="Proteomes" id="UP000566324"/>
    </source>
</evidence>
<evidence type="ECO:0000256" key="10">
    <source>
        <dbReference type="ARBA" id="ARBA00023304"/>
    </source>
</evidence>
<protein>
    <recommendedName>
        <fullName evidence="8">Probable branched-chain-amino-acid aminotransferase</fullName>
        <ecNumber evidence="7">2.6.1.42</ecNumber>
    </recommendedName>
</protein>
<gene>
    <name evidence="14" type="ORF">GGQ98_001478</name>
</gene>
<dbReference type="GO" id="GO:0004084">
    <property type="term" value="F:branched-chain-amino-acid transaminase activity"/>
    <property type="evidence" value="ECO:0007669"/>
    <property type="project" value="UniProtKB-EC"/>
</dbReference>
<comment type="pathway">
    <text evidence="4">Amino-acid biosynthesis; L-valine biosynthesis; L-valine from pyruvate: step 4/4.</text>
</comment>
<keyword evidence="15" id="KW-1185">Reference proteome</keyword>
<evidence type="ECO:0000256" key="2">
    <source>
        <dbReference type="ARBA" id="ARBA00003109"/>
    </source>
</evidence>
<reference evidence="14 15" key="1">
    <citation type="submission" date="2020-08" db="EMBL/GenBank/DDBJ databases">
        <title>Genomic Encyclopedia of Type Strains, Phase IV (KMG-IV): sequencing the most valuable type-strain genomes for metagenomic binning, comparative biology and taxonomic classification.</title>
        <authorList>
            <person name="Goeker M."/>
        </authorList>
    </citation>
    <scope>NUCLEOTIDE SEQUENCE [LARGE SCALE GENOMIC DNA]</scope>
    <source>
        <strain evidence="14 15">DSM 17328</strain>
    </source>
</reference>
<dbReference type="PANTHER" id="PTHR42743:SF11">
    <property type="entry name" value="AMINODEOXYCHORISMATE LYASE"/>
    <property type="match status" value="1"/>
</dbReference>
<comment type="catalytic activity">
    <reaction evidence="11">
        <text>L-valine + 2-oxoglutarate = 3-methyl-2-oxobutanoate + L-glutamate</text>
        <dbReference type="Rhea" id="RHEA:24813"/>
        <dbReference type="ChEBI" id="CHEBI:11851"/>
        <dbReference type="ChEBI" id="CHEBI:16810"/>
        <dbReference type="ChEBI" id="CHEBI:29985"/>
        <dbReference type="ChEBI" id="CHEBI:57762"/>
        <dbReference type="EC" id="2.6.1.42"/>
    </reaction>
</comment>
<evidence type="ECO:0000256" key="8">
    <source>
        <dbReference type="ARBA" id="ARBA00014472"/>
    </source>
</evidence>
<comment type="cofactor">
    <cofactor evidence="1">
        <name>pyridoxal 5'-phosphate</name>
        <dbReference type="ChEBI" id="CHEBI:597326"/>
    </cofactor>
</comment>
<dbReference type="Pfam" id="PF01063">
    <property type="entry name" value="Aminotran_4"/>
    <property type="match status" value="1"/>
</dbReference>
<evidence type="ECO:0000256" key="6">
    <source>
        <dbReference type="ARBA" id="ARBA00009320"/>
    </source>
</evidence>
<comment type="caution">
    <text evidence="14">The sequence shown here is derived from an EMBL/GenBank/DDBJ whole genome shotgun (WGS) entry which is preliminary data.</text>
</comment>
<keyword evidence="10" id="KW-0100">Branched-chain amino acid biosynthesis</keyword>
<proteinExistence type="inferred from homology"/>
<dbReference type="FunFam" id="3.20.10.10:FF:000002">
    <property type="entry name" value="D-alanine aminotransferase"/>
    <property type="match status" value="1"/>
</dbReference>
<dbReference type="GO" id="GO:0008652">
    <property type="term" value="P:amino acid biosynthetic process"/>
    <property type="evidence" value="ECO:0007669"/>
    <property type="project" value="UniProtKB-ARBA"/>
</dbReference>
<dbReference type="PANTHER" id="PTHR42743">
    <property type="entry name" value="AMINO-ACID AMINOTRANSFERASE"/>
    <property type="match status" value="1"/>
</dbReference>
<organism evidence="14 15">
    <name type="scientific">Sphingosinicella soli</name>
    <dbReference type="NCBI Taxonomy" id="333708"/>
    <lineage>
        <taxon>Bacteria</taxon>
        <taxon>Pseudomonadati</taxon>
        <taxon>Pseudomonadota</taxon>
        <taxon>Alphaproteobacteria</taxon>
        <taxon>Sphingomonadales</taxon>
        <taxon>Sphingosinicellaceae</taxon>
        <taxon>Sphingosinicella</taxon>
    </lineage>
</organism>
<keyword evidence="10" id="KW-0028">Amino-acid biosynthesis</keyword>
<evidence type="ECO:0000256" key="4">
    <source>
        <dbReference type="ARBA" id="ARBA00004931"/>
    </source>
</evidence>
<keyword evidence="14" id="KW-0032">Aminotransferase</keyword>
<evidence type="ECO:0000256" key="11">
    <source>
        <dbReference type="ARBA" id="ARBA00048212"/>
    </source>
</evidence>
<keyword evidence="9" id="KW-0663">Pyridoxal phosphate</keyword>
<dbReference type="Proteomes" id="UP000566324">
    <property type="component" value="Unassembled WGS sequence"/>
</dbReference>
<dbReference type="RefSeq" id="WP_184067322.1">
    <property type="nucleotide sequence ID" value="NZ_JACHNZ010000014.1"/>
</dbReference>
<dbReference type="Gene3D" id="3.20.10.10">
    <property type="entry name" value="D-amino Acid Aminotransferase, subunit A, domain 2"/>
    <property type="match status" value="1"/>
</dbReference>
<accession>A0A7W7B2I9</accession>
<evidence type="ECO:0000256" key="1">
    <source>
        <dbReference type="ARBA" id="ARBA00001933"/>
    </source>
</evidence>
<dbReference type="SUPFAM" id="SSF56752">
    <property type="entry name" value="D-aminoacid aminotransferase-like PLP-dependent enzymes"/>
    <property type="match status" value="1"/>
</dbReference>
<name>A0A7W7B2I9_9SPHN</name>
<dbReference type="AlphaFoldDB" id="A0A7W7B2I9"/>
<evidence type="ECO:0000256" key="13">
    <source>
        <dbReference type="ARBA" id="ARBA00049229"/>
    </source>
</evidence>
<dbReference type="GO" id="GO:0009082">
    <property type="term" value="P:branched-chain amino acid biosynthetic process"/>
    <property type="evidence" value="ECO:0007669"/>
    <property type="project" value="UniProtKB-KW"/>
</dbReference>
<dbReference type="GO" id="GO:0005829">
    <property type="term" value="C:cytosol"/>
    <property type="evidence" value="ECO:0007669"/>
    <property type="project" value="TreeGrafter"/>
</dbReference>
<evidence type="ECO:0000256" key="3">
    <source>
        <dbReference type="ARBA" id="ARBA00004824"/>
    </source>
</evidence>
<evidence type="ECO:0000256" key="7">
    <source>
        <dbReference type="ARBA" id="ARBA00013053"/>
    </source>
</evidence>
<comment type="similarity">
    <text evidence="6">Belongs to the class-IV pyridoxal-phosphate-dependent aminotransferase family.</text>
</comment>
<comment type="catalytic activity">
    <reaction evidence="13">
        <text>L-leucine + 2-oxoglutarate = 4-methyl-2-oxopentanoate + L-glutamate</text>
        <dbReference type="Rhea" id="RHEA:18321"/>
        <dbReference type="ChEBI" id="CHEBI:16810"/>
        <dbReference type="ChEBI" id="CHEBI:17865"/>
        <dbReference type="ChEBI" id="CHEBI:29985"/>
        <dbReference type="ChEBI" id="CHEBI:57427"/>
        <dbReference type="EC" id="2.6.1.42"/>
    </reaction>
</comment>
<dbReference type="InterPro" id="IPR043132">
    <property type="entry name" value="BCAT-like_C"/>
</dbReference>
<dbReference type="InterPro" id="IPR043131">
    <property type="entry name" value="BCAT-like_N"/>
</dbReference>
<comment type="pathway">
    <text evidence="5">Amino-acid biosynthesis; L-leucine biosynthesis; L-leucine from 3-methyl-2-oxobutanoate: step 4/4.</text>
</comment>
<dbReference type="NCBIfam" id="NF005209">
    <property type="entry name" value="PRK06680.1"/>
    <property type="match status" value="1"/>
</dbReference>
<dbReference type="InterPro" id="IPR050571">
    <property type="entry name" value="Class-IV_PLP-Dep_Aminotrnsfr"/>
</dbReference>
<dbReference type="EC" id="2.6.1.42" evidence="7"/>
<keyword evidence="14" id="KW-0808">Transferase</keyword>
<dbReference type="InterPro" id="IPR001544">
    <property type="entry name" value="Aminotrans_IV"/>
</dbReference>
<dbReference type="CDD" id="cd01558">
    <property type="entry name" value="D-AAT_like"/>
    <property type="match status" value="1"/>
</dbReference>
<sequence length="289" mass="31551">MSRIAYVNGRLVPIADATVHIEDRGFQFADGVYEVVAVLNGAMLDWPQHAARFGRSLRELSITAPMSEAALSIVARRVLAANRIRDGLLYVQATRGAARRDHPFPAHAVPTLVMTARPFDFRVRTAQQKTGISIVTQPENRWQRRDIKSIALLPNVLAKQSARNARAFEAWFVNPDGTVSEGASTNAWIVRKDGTIVTHPASESILHGVMRGTLLALAREHQIRVEEAPFTVADALDAAEAFITSTSVPCLPVISIDGNPVGSGVPGPVTARLAEALWAEVERQTGWRR</sequence>
<dbReference type="InterPro" id="IPR036038">
    <property type="entry name" value="Aminotransferase-like"/>
</dbReference>
<comment type="function">
    <text evidence="2">Acts on leucine, isoleucine and valine.</text>
</comment>
<evidence type="ECO:0000256" key="5">
    <source>
        <dbReference type="ARBA" id="ARBA00005072"/>
    </source>
</evidence>
<dbReference type="EMBL" id="JACHNZ010000014">
    <property type="protein sequence ID" value="MBB4631862.1"/>
    <property type="molecule type" value="Genomic_DNA"/>
</dbReference>